<dbReference type="EMBL" id="CAJVCH010169920">
    <property type="protein sequence ID" value="CAG7728875.1"/>
    <property type="molecule type" value="Genomic_DNA"/>
</dbReference>
<sequence length="331" mass="37410">DWLTVCIENQAIGDSSPPKVVSVQWTEKGIILGQVWLKSGFCCVKDVYIPEKELKKRGMNLKVGDMCKVTYVLSDQQKIQKDGITKAFFTKRSCAVDTVTENEIKNFEEDTAFAKYSRATEALCRNKNQVVIEPETINFGTFKVNDIVRKSIEIFNQGYQCAILRNIRLQMDQTVCEFSFEVPNPEGGGILKVIQPGSSINVQIVATPKLLGKTQEMAIFEFVNFSIGRKVNIRGVTDNSEVMSTIQSTQPPGKKVRGQKAREEERRLKKMLEEKKATLVPGPAAIRTPFFLPSFLPTYRIPTELENIYIEEIQFEGKGSKLFVHNAFYSV</sequence>
<evidence type="ECO:0000313" key="2">
    <source>
        <dbReference type="Proteomes" id="UP000708208"/>
    </source>
</evidence>
<protein>
    <submittedName>
        <fullName evidence="1">Uncharacterized protein</fullName>
    </submittedName>
</protein>
<accession>A0A8J2KMZ4</accession>
<reference evidence="1" key="1">
    <citation type="submission" date="2021-06" db="EMBL/GenBank/DDBJ databases">
        <authorList>
            <person name="Hodson N. C."/>
            <person name="Mongue J. A."/>
            <person name="Jaron S. K."/>
        </authorList>
    </citation>
    <scope>NUCLEOTIDE SEQUENCE</scope>
</reference>
<comment type="caution">
    <text evidence="1">The sequence shown here is derived from an EMBL/GenBank/DDBJ whole genome shotgun (WGS) entry which is preliminary data.</text>
</comment>
<proteinExistence type="predicted"/>
<dbReference type="Proteomes" id="UP000708208">
    <property type="component" value="Unassembled WGS sequence"/>
</dbReference>
<evidence type="ECO:0000313" key="1">
    <source>
        <dbReference type="EMBL" id="CAG7728875.1"/>
    </source>
</evidence>
<dbReference type="AlphaFoldDB" id="A0A8J2KMZ4"/>
<feature type="non-terminal residue" evidence="1">
    <location>
        <position position="1"/>
    </location>
</feature>
<name>A0A8J2KMZ4_9HEXA</name>
<keyword evidence="2" id="KW-1185">Reference proteome</keyword>
<gene>
    <name evidence="1" type="ORF">AFUS01_LOCUS17624</name>
</gene>
<organism evidence="1 2">
    <name type="scientific">Allacma fusca</name>
    <dbReference type="NCBI Taxonomy" id="39272"/>
    <lineage>
        <taxon>Eukaryota</taxon>
        <taxon>Metazoa</taxon>
        <taxon>Ecdysozoa</taxon>
        <taxon>Arthropoda</taxon>
        <taxon>Hexapoda</taxon>
        <taxon>Collembola</taxon>
        <taxon>Symphypleona</taxon>
        <taxon>Sminthuridae</taxon>
        <taxon>Allacma</taxon>
    </lineage>
</organism>